<feature type="transmembrane region" description="Helical" evidence="1">
    <location>
        <begin position="58"/>
        <end position="77"/>
    </location>
</feature>
<feature type="transmembrane region" description="Helical" evidence="1">
    <location>
        <begin position="138"/>
        <end position="157"/>
    </location>
</feature>
<keyword evidence="1" id="KW-0812">Transmembrane</keyword>
<evidence type="ECO:0000313" key="2">
    <source>
        <dbReference type="EMBL" id="CAB4563214.1"/>
    </source>
</evidence>
<evidence type="ECO:0000256" key="1">
    <source>
        <dbReference type="SAM" id="Phobius"/>
    </source>
</evidence>
<dbReference type="EMBL" id="CAEZVY010000036">
    <property type="protein sequence ID" value="CAB4639682.1"/>
    <property type="molecule type" value="Genomic_DNA"/>
</dbReference>
<protein>
    <submittedName>
        <fullName evidence="2">Unannotated protein</fullName>
    </submittedName>
</protein>
<name>A0A6J6DJ42_9ZZZZ</name>
<dbReference type="AlphaFoldDB" id="A0A6J6DJ42"/>
<keyword evidence="1" id="KW-1133">Transmembrane helix</keyword>
<dbReference type="EMBL" id="CAEZTM010000006">
    <property type="protein sequence ID" value="CAB4563214.1"/>
    <property type="molecule type" value="Genomic_DNA"/>
</dbReference>
<keyword evidence="1" id="KW-0472">Membrane</keyword>
<dbReference type="Pfam" id="PF03729">
    <property type="entry name" value="DUF308"/>
    <property type="match status" value="1"/>
</dbReference>
<feature type="transmembrane region" description="Helical" evidence="1">
    <location>
        <begin position="33"/>
        <end position="51"/>
    </location>
</feature>
<proteinExistence type="predicted"/>
<organism evidence="2">
    <name type="scientific">freshwater metagenome</name>
    <dbReference type="NCBI Taxonomy" id="449393"/>
    <lineage>
        <taxon>unclassified sequences</taxon>
        <taxon>metagenomes</taxon>
        <taxon>ecological metagenomes</taxon>
    </lineage>
</organism>
<feature type="transmembrane region" description="Helical" evidence="1">
    <location>
        <begin position="83"/>
        <end position="104"/>
    </location>
</feature>
<feature type="transmembrane region" description="Helical" evidence="1">
    <location>
        <begin position="116"/>
        <end position="132"/>
    </location>
</feature>
<accession>A0A6J6DJ42</accession>
<dbReference type="InterPro" id="IPR005325">
    <property type="entry name" value="DUF308_memb"/>
</dbReference>
<gene>
    <name evidence="2" type="ORF">UFOPK1684_00243</name>
    <name evidence="3" type="ORF">UFOPK2158_00469</name>
</gene>
<sequence>MSFVRSAASLAVGLTIAFTPAHTAQFGLVTFGVMALVTSVTLGVLAVGLESSTRARGLHIWQSLVSLVVGALAVGLSTTGTLFLLWAIVLWSLLVGVSELFAGWRLPSGSSLRGDWIVQGTMTVLLALVVLSQSADSVAVVGFVGAWAVIMGVYLAIAGFSARWAQKDTAGEG</sequence>
<evidence type="ECO:0000313" key="3">
    <source>
        <dbReference type="EMBL" id="CAB4639682.1"/>
    </source>
</evidence>
<reference evidence="2" key="1">
    <citation type="submission" date="2020-05" db="EMBL/GenBank/DDBJ databases">
        <authorList>
            <person name="Chiriac C."/>
            <person name="Salcher M."/>
            <person name="Ghai R."/>
            <person name="Kavagutti S V."/>
        </authorList>
    </citation>
    <scope>NUCLEOTIDE SEQUENCE</scope>
</reference>